<dbReference type="AlphaFoldDB" id="A0A410K1V4"/>
<keyword evidence="1" id="KW-0378">Hydrolase</keyword>
<keyword evidence="4" id="KW-1185">Reference proteome</keyword>
<proteinExistence type="predicted"/>
<gene>
    <name evidence="3" type="ORF">EP073_13560</name>
</gene>
<dbReference type="SMART" id="SM00331">
    <property type="entry name" value="PP2C_SIG"/>
    <property type="match status" value="1"/>
</dbReference>
<name>A0A410K1V4_9BACT</name>
<dbReference type="PROSITE" id="PS51746">
    <property type="entry name" value="PPM_2"/>
    <property type="match status" value="1"/>
</dbReference>
<dbReference type="Pfam" id="PF07228">
    <property type="entry name" value="SpoIIE"/>
    <property type="match status" value="1"/>
</dbReference>
<dbReference type="KEGG" id="gtl:EP073_13560"/>
<evidence type="ECO:0000259" key="2">
    <source>
        <dbReference type="PROSITE" id="PS51746"/>
    </source>
</evidence>
<evidence type="ECO:0000256" key="1">
    <source>
        <dbReference type="ARBA" id="ARBA00022801"/>
    </source>
</evidence>
<organism evidence="3 4">
    <name type="scientific">Geovibrio thiophilus</name>
    <dbReference type="NCBI Taxonomy" id="139438"/>
    <lineage>
        <taxon>Bacteria</taxon>
        <taxon>Pseudomonadati</taxon>
        <taxon>Deferribacterota</taxon>
        <taxon>Deferribacteres</taxon>
        <taxon>Deferribacterales</taxon>
        <taxon>Geovibrionaceae</taxon>
        <taxon>Geovibrio</taxon>
    </lineage>
</organism>
<dbReference type="OrthoDB" id="9802500at2"/>
<dbReference type="InterPro" id="IPR052016">
    <property type="entry name" value="Bact_Sigma-Reg"/>
</dbReference>
<dbReference type="RefSeq" id="WP_128467694.1">
    <property type="nucleotide sequence ID" value="NZ_CP035108.1"/>
</dbReference>
<accession>A0A410K1V4</accession>
<sequence length="523" mass="59397">MLILNKQLFDTFFSQSSNEFFTRLYNFLEAEESGAFTIWKCDGNLCEAVSGRHSRSSATFDIFDLGYEGGSVSENSKTVEFFDEIININSSFFLESRGNVMACITFHEDSGRDALTMLEPYSQYLGSRLDELKARDSSMNTYVNYQKKIDFVKKGSMIFKAIELEEVLAVSLNFFMEVFSAEAACAIHKENFNAIGLEEVSVREFIRINDMPLYDYVMENRRTEFIEYGIDAGEYNIKNLFVVFEPAQDIVILLFNIQFDIVPDKEFSDIVSSIVSIAVENALNHETMTRLKMEEMEMRTTGDILNKFVQRDVRVYGDVEIQGISCPARTAGGDFFYISDVDGKTFFCVADVCGKGYSAAVFTVVLSVYVSLCSAFEGYEKILEKLVESLNRFLIGKSFGDRFITAFFALYDPKAKTLDYISCGHEPAVLFADENLELSSGFLPLGIIEDEYKQTAVRIPAGSSLFIYTDGVIEYIPHENLVPEVEKLIKDDCKDIVNNLYNELVTDKDSQKDDFTCMFVRFI</sequence>
<dbReference type="PANTHER" id="PTHR43156:SF2">
    <property type="entry name" value="STAGE II SPORULATION PROTEIN E"/>
    <property type="match status" value="1"/>
</dbReference>
<dbReference type="Gene3D" id="3.60.40.10">
    <property type="entry name" value="PPM-type phosphatase domain"/>
    <property type="match status" value="1"/>
</dbReference>
<reference evidence="3 4" key="1">
    <citation type="submission" date="2019-01" db="EMBL/GenBank/DDBJ databases">
        <title>Geovibrio thiophilus DSM 11263, complete genome.</title>
        <authorList>
            <person name="Spring S."/>
            <person name="Bunk B."/>
            <person name="Sproer C."/>
        </authorList>
    </citation>
    <scope>NUCLEOTIDE SEQUENCE [LARGE SCALE GENOMIC DNA]</scope>
    <source>
        <strain evidence="3 4">DSM 11263</strain>
    </source>
</reference>
<dbReference type="Proteomes" id="UP000287502">
    <property type="component" value="Chromosome"/>
</dbReference>
<feature type="domain" description="PPM-type phosphatase" evidence="2">
    <location>
        <begin position="315"/>
        <end position="522"/>
    </location>
</feature>
<dbReference type="GO" id="GO:0016791">
    <property type="term" value="F:phosphatase activity"/>
    <property type="evidence" value="ECO:0007669"/>
    <property type="project" value="TreeGrafter"/>
</dbReference>
<dbReference type="InterPro" id="IPR001932">
    <property type="entry name" value="PPM-type_phosphatase-like_dom"/>
</dbReference>
<dbReference type="InterPro" id="IPR036457">
    <property type="entry name" value="PPM-type-like_dom_sf"/>
</dbReference>
<evidence type="ECO:0000313" key="3">
    <source>
        <dbReference type="EMBL" id="QAR34389.1"/>
    </source>
</evidence>
<protein>
    <recommendedName>
        <fullName evidence="2">PPM-type phosphatase domain-containing protein</fullName>
    </recommendedName>
</protein>
<evidence type="ECO:0000313" key="4">
    <source>
        <dbReference type="Proteomes" id="UP000287502"/>
    </source>
</evidence>
<dbReference type="EMBL" id="CP035108">
    <property type="protein sequence ID" value="QAR34389.1"/>
    <property type="molecule type" value="Genomic_DNA"/>
</dbReference>
<dbReference type="PANTHER" id="PTHR43156">
    <property type="entry name" value="STAGE II SPORULATION PROTEIN E-RELATED"/>
    <property type="match status" value="1"/>
</dbReference>
<dbReference type="SUPFAM" id="SSF81606">
    <property type="entry name" value="PP2C-like"/>
    <property type="match status" value="1"/>
</dbReference>